<organism evidence="1 2">
    <name type="scientific">Bauhinia variegata</name>
    <name type="common">Purple orchid tree</name>
    <name type="synonym">Phanera variegata</name>
    <dbReference type="NCBI Taxonomy" id="167791"/>
    <lineage>
        <taxon>Eukaryota</taxon>
        <taxon>Viridiplantae</taxon>
        <taxon>Streptophyta</taxon>
        <taxon>Embryophyta</taxon>
        <taxon>Tracheophyta</taxon>
        <taxon>Spermatophyta</taxon>
        <taxon>Magnoliopsida</taxon>
        <taxon>eudicotyledons</taxon>
        <taxon>Gunneridae</taxon>
        <taxon>Pentapetalae</taxon>
        <taxon>rosids</taxon>
        <taxon>fabids</taxon>
        <taxon>Fabales</taxon>
        <taxon>Fabaceae</taxon>
        <taxon>Cercidoideae</taxon>
        <taxon>Cercideae</taxon>
        <taxon>Bauhiniinae</taxon>
        <taxon>Bauhinia</taxon>
    </lineage>
</organism>
<dbReference type="EMBL" id="CM039438">
    <property type="protein sequence ID" value="KAI4299754.1"/>
    <property type="molecule type" value="Genomic_DNA"/>
</dbReference>
<name>A0ACB9KQY0_BAUVA</name>
<sequence length="335" mass="39461">MEIQKKKHVLLLMSDLNISKEEIQVLGNLYKEQAMKSERLYEMVWIPVVDEWSRNRSNHLKFGELKSMMPWRSIHYSVINPALIKQIKNKLNFSEKPIVLVRDPNGMVTSINAIPMIWIWGNLSFPFTLEREEELWSARVWSLRTIIEPIDATILEWLKMVYVGKFDAKEETQRMATAIAKENLSYVLPNYTSFWLFWERLESMRLYSKSEHCKAVENHEFINELTTLLCDDCDNEEWAMIFRGEADRFTGDNGPDILRALEMFKNWEEDVVLNGFETALQKYLEKLPSTPQHDNRLMIPHLEGLDAYVVVCSECGCKMKKYVVFSCNKEYPTQH</sequence>
<reference evidence="1 2" key="1">
    <citation type="journal article" date="2022" name="DNA Res.">
        <title>Chromosomal-level genome assembly of the orchid tree Bauhinia variegata (Leguminosae; Cercidoideae) supports the allotetraploid origin hypothesis of Bauhinia.</title>
        <authorList>
            <person name="Zhong Y."/>
            <person name="Chen Y."/>
            <person name="Zheng D."/>
            <person name="Pang J."/>
            <person name="Liu Y."/>
            <person name="Luo S."/>
            <person name="Meng S."/>
            <person name="Qian L."/>
            <person name="Wei D."/>
            <person name="Dai S."/>
            <person name="Zhou R."/>
        </authorList>
    </citation>
    <scope>NUCLEOTIDE SEQUENCE [LARGE SCALE GENOMIC DNA]</scope>
    <source>
        <strain evidence="1">BV-YZ2020</strain>
    </source>
</reference>
<protein>
    <submittedName>
        <fullName evidence="1">Uncharacterized protein</fullName>
    </submittedName>
</protein>
<comment type="caution">
    <text evidence="1">The sequence shown here is derived from an EMBL/GenBank/DDBJ whole genome shotgun (WGS) entry which is preliminary data.</text>
</comment>
<evidence type="ECO:0000313" key="2">
    <source>
        <dbReference type="Proteomes" id="UP000828941"/>
    </source>
</evidence>
<dbReference type="Proteomes" id="UP000828941">
    <property type="component" value="Chromosome 13"/>
</dbReference>
<gene>
    <name evidence="1" type="ORF">L6164_033182</name>
</gene>
<accession>A0ACB9KQY0</accession>
<proteinExistence type="predicted"/>
<keyword evidence="2" id="KW-1185">Reference proteome</keyword>
<evidence type="ECO:0000313" key="1">
    <source>
        <dbReference type="EMBL" id="KAI4299754.1"/>
    </source>
</evidence>